<dbReference type="CDD" id="cd01389">
    <property type="entry name" value="HMG-box_ROX1-like"/>
    <property type="match status" value="1"/>
</dbReference>
<dbReference type="SUPFAM" id="SSF47095">
    <property type="entry name" value="HMG-box"/>
    <property type="match status" value="1"/>
</dbReference>
<dbReference type="RefSeq" id="XP_062654105.1">
    <property type="nucleotide sequence ID" value="XM_062808376.1"/>
</dbReference>
<dbReference type="GO" id="GO:0001228">
    <property type="term" value="F:DNA-binding transcription activator activity, RNA polymerase II-specific"/>
    <property type="evidence" value="ECO:0007669"/>
    <property type="project" value="TreeGrafter"/>
</dbReference>
<dbReference type="GeneID" id="87845324"/>
<dbReference type="Pfam" id="PF00505">
    <property type="entry name" value="HMG_box"/>
    <property type="match status" value="1"/>
</dbReference>
<dbReference type="InterPro" id="IPR009071">
    <property type="entry name" value="HMG_box_dom"/>
</dbReference>
<keyword evidence="2" id="KW-0804">Transcription</keyword>
<comment type="caution">
    <text evidence="5">The sequence shown here is derived from an EMBL/GenBank/DDBJ whole genome shotgun (WGS) entry which is preliminary data.</text>
</comment>
<dbReference type="Gene3D" id="1.10.30.10">
    <property type="entry name" value="High mobility group box domain"/>
    <property type="match status" value="1"/>
</dbReference>
<dbReference type="GO" id="GO:0030154">
    <property type="term" value="P:cell differentiation"/>
    <property type="evidence" value="ECO:0007669"/>
    <property type="project" value="TreeGrafter"/>
</dbReference>
<name>A0AAE0H680_9PEZI</name>
<evidence type="ECO:0000313" key="6">
    <source>
        <dbReference type="Proteomes" id="UP001278766"/>
    </source>
</evidence>
<dbReference type="PANTHER" id="PTHR10270">
    <property type="entry name" value="SOX TRANSCRIPTION FACTOR"/>
    <property type="match status" value="1"/>
</dbReference>
<evidence type="ECO:0000256" key="1">
    <source>
        <dbReference type="ARBA" id="ARBA00023125"/>
    </source>
</evidence>
<dbReference type="EMBL" id="JAUEPN010000012">
    <property type="protein sequence ID" value="KAK3290591.1"/>
    <property type="molecule type" value="Genomic_DNA"/>
</dbReference>
<proteinExistence type="predicted"/>
<keyword evidence="3" id="KW-0539">Nucleus</keyword>
<dbReference type="Proteomes" id="UP001278766">
    <property type="component" value="Unassembled WGS sequence"/>
</dbReference>
<dbReference type="InterPro" id="IPR036910">
    <property type="entry name" value="HMG_box_dom_sf"/>
</dbReference>
<dbReference type="InterPro" id="IPR050140">
    <property type="entry name" value="SRY-related_HMG-box_TF-like"/>
</dbReference>
<reference evidence="5" key="1">
    <citation type="journal article" date="2023" name="Mol. Phylogenet. Evol.">
        <title>Genome-scale phylogeny and comparative genomics of the fungal order Sordariales.</title>
        <authorList>
            <person name="Hensen N."/>
            <person name="Bonometti L."/>
            <person name="Westerberg I."/>
            <person name="Brannstrom I.O."/>
            <person name="Guillou S."/>
            <person name="Cros-Aarteil S."/>
            <person name="Calhoun S."/>
            <person name="Haridas S."/>
            <person name="Kuo A."/>
            <person name="Mondo S."/>
            <person name="Pangilinan J."/>
            <person name="Riley R."/>
            <person name="LaButti K."/>
            <person name="Andreopoulos B."/>
            <person name="Lipzen A."/>
            <person name="Chen C."/>
            <person name="Yan M."/>
            <person name="Daum C."/>
            <person name="Ng V."/>
            <person name="Clum A."/>
            <person name="Steindorff A."/>
            <person name="Ohm R.A."/>
            <person name="Martin F."/>
            <person name="Silar P."/>
            <person name="Natvig D.O."/>
            <person name="Lalanne C."/>
            <person name="Gautier V."/>
            <person name="Ament-Velasquez S.L."/>
            <person name="Kruys A."/>
            <person name="Hutchinson M.I."/>
            <person name="Powell A.J."/>
            <person name="Barry K."/>
            <person name="Miller A.N."/>
            <person name="Grigoriev I.V."/>
            <person name="Debuchy R."/>
            <person name="Gladieux P."/>
            <person name="Hiltunen Thoren M."/>
            <person name="Johannesson H."/>
        </authorList>
    </citation>
    <scope>NUCLEOTIDE SEQUENCE</scope>
    <source>
        <strain evidence="5">CBS 168.71</strain>
    </source>
</reference>
<organism evidence="5 6">
    <name type="scientific">Chaetomium fimeti</name>
    <dbReference type="NCBI Taxonomy" id="1854472"/>
    <lineage>
        <taxon>Eukaryota</taxon>
        <taxon>Fungi</taxon>
        <taxon>Dikarya</taxon>
        <taxon>Ascomycota</taxon>
        <taxon>Pezizomycotina</taxon>
        <taxon>Sordariomycetes</taxon>
        <taxon>Sordariomycetidae</taxon>
        <taxon>Sordariales</taxon>
        <taxon>Chaetomiaceae</taxon>
        <taxon>Chaetomium</taxon>
    </lineage>
</organism>
<reference evidence="5" key="2">
    <citation type="submission" date="2023-06" db="EMBL/GenBank/DDBJ databases">
        <authorList>
            <consortium name="Lawrence Berkeley National Laboratory"/>
            <person name="Haridas S."/>
            <person name="Hensen N."/>
            <person name="Bonometti L."/>
            <person name="Westerberg I."/>
            <person name="Brannstrom I.O."/>
            <person name="Guillou S."/>
            <person name="Cros-Aarteil S."/>
            <person name="Calhoun S."/>
            <person name="Kuo A."/>
            <person name="Mondo S."/>
            <person name="Pangilinan J."/>
            <person name="Riley R."/>
            <person name="Labutti K."/>
            <person name="Andreopoulos B."/>
            <person name="Lipzen A."/>
            <person name="Chen C."/>
            <person name="Yanf M."/>
            <person name="Daum C."/>
            <person name="Ng V."/>
            <person name="Clum A."/>
            <person name="Steindorff A."/>
            <person name="Ohm R."/>
            <person name="Martin F."/>
            <person name="Silar P."/>
            <person name="Natvig D."/>
            <person name="Lalanne C."/>
            <person name="Gautier V."/>
            <person name="Ament-Velasquez S.L."/>
            <person name="Kruys A."/>
            <person name="Hutchinson M.I."/>
            <person name="Powell A.J."/>
            <person name="Barry K."/>
            <person name="Miller A.N."/>
            <person name="Grigoriev I.V."/>
            <person name="Debuchy R."/>
            <person name="Gladieux P."/>
            <person name="Thoren M.H."/>
            <person name="Johannesson H."/>
        </authorList>
    </citation>
    <scope>NUCLEOTIDE SEQUENCE</scope>
    <source>
        <strain evidence="5">CBS 168.71</strain>
    </source>
</reference>
<dbReference type="GO" id="GO:0000122">
    <property type="term" value="P:negative regulation of transcription by RNA polymerase II"/>
    <property type="evidence" value="ECO:0007669"/>
    <property type="project" value="TreeGrafter"/>
</dbReference>
<dbReference type="GO" id="GO:0000978">
    <property type="term" value="F:RNA polymerase II cis-regulatory region sequence-specific DNA binding"/>
    <property type="evidence" value="ECO:0007669"/>
    <property type="project" value="TreeGrafter"/>
</dbReference>
<feature type="DNA-binding region" description="HMG box" evidence="3">
    <location>
        <begin position="125"/>
        <end position="193"/>
    </location>
</feature>
<accession>A0AAE0H680</accession>
<evidence type="ECO:0000313" key="5">
    <source>
        <dbReference type="EMBL" id="KAK3290591.1"/>
    </source>
</evidence>
<keyword evidence="6" id="KW-1185">Reference proteome</keyword>
<evidence type="ECO:0000256" key="2">
    <source>
        <dbReference type="ARBA" id="ARBA00023163"/>
    </source>
</evidence>
<gene>
    <name evidence="5" type="ORF">B0H64DRAFT_52359</name>
</gene>
<keyword evidence="1 3" id="KW-0238">DNA-binding</keyword>
<dbReference type="PROSITE" id="PS50118">
    <property type="entry name" value="HMG_BOX_2"/>
    <property type="match status" value="1"/>
</dbReference>
<dbReference type="PANTHER" id="PTHR10270:SF161">
    <property type="entry name" value="SEX-DETERMINING REGION Y PROTEIN"/>
    <property type="match status" value="1"/>
</dbReference>
<dbReference type="SMART" id="SM00398">
    <property type="entry name" value="HMG"/>
    <property type="match status" value="1"/>
</dbReference>
<sequence length="226" mass="25255">MASCITGTNLTAMEDASPLAFAFNGNEMNVQCTANNVDEAGAIKILSVALENFKNFNDGKHAVIVRPKNSTQYWITSAPYAETLDKAAYQVIKSTEISISEPDSIVQLPIGHQGVKHQKISKLRLRRPRNQFIIYRQWMSAKIHACNPGVTAACISQVVAQTWQAEKPEVKARFKILADEEDRVHKEMYPGYRYVAGRRNPQLPLSKRNLTRDPMTVAERLIAAGL</sequence>
<dbReference type="AlphaFoldDB" id="A0AAE0H680"/>
<dbReference type="GO" id="GO:0005634">
    <property type="term" value="C:nucleus"/>
    <property type="evidence" value="ECO:0007669"/>
    <property type="project" value="UniProtKB-UniRule"/>
</dbReference>
<evidence type="ECO:0000256" key="3">
    <source>
        <dbReference type="PROSITE-ProRule" id="PRU00267"/>
    </source>
</evidence>
<feature type="domain" description="HMG box" evidence="4">
    <location>
        <begin position="125"/>
        <end position="193"/>
    </location>
</feature>
<evidence type="ECO:0000259" key="4">
    <source>
        <dbReference type="PROSITE" id="PS50118"/>
    </source>
</evidence>
<protein>
    <submittedName>
        <fullName evidence="5">High mobility group box-domain-containing protein</fullName>
    </submittedName>
</protein>